<evidence type="ECO:0000256" key="2">
    <source>
        <dbReference type="ARBA" id="ARBA00022448"/>
    </source>
</evidence>
<accession>A0ABN2QTY7</accession>
<dbReference type="Proteomes" id="UP001499954">
    <property type="component" value="Unassembled WGS sequence"/>
</dbReference>
<organism evidence="4 5">
    <name type="scientific">Agromyces allii</name>
    <dbReference type="NCBI Taxonomy" id="393607"/>
    <lineage>
        <taxon>Bacteria</taxon>
        <taxon>Bacillati</taxon>
        <taxon>Actinomycetota</taxon>
        <taxon>Actinomycetes</taxon>
        <taxon>Micrococcales</taxon>
        <taxon>Microbacteriaceae</taxon>
        <taxon>Agromyces</taxon>
    </lineage>
</organism>
<comment type="similarity">
    <text evidence="1">Belongs to the bacterial solute-binding protein 1 family.</text>
</comment>
<keyword evidence="2" id="KW-0813">Transport</keyword>
<reference evidence="4 5" key="1">
    <citation type="journal article" date="2019" name="Int. J. Syst. Evol. Microbiol.">
        <title>The Global Catalogue of Microorganisms (GCM) 10K type strain sequencing project: providing services to taxonomists for standard genome sequencing and annotation.</title>
        <authorList>
            <consortium name="The Broad Institute Genomics Platform"/>
            <consortium name="The Broad Institute Genome Sequencing Center for Infectious Disease"/>
            <person name="Wu L."/>
            <person name="Ma J."/>
        </authorList>
    </citation>
    <scope>NUCLEOTIDE SEQUENCE [LARGE SCALE GENOMIC DNA]</scope>
    <source>
        <strain evidence="4 5">JCM 13584</strain>
    </source>
</reference>
<dbReference type="PANTHER" id="PTHR43649">
    <property type="entry name" value="ARABINOSE-BINDING PROTEIN-RELATED"/>
    <property type="match status" value="1"/>
</dbReference>
<dbReference type="PROSITE" id="PS51318">
    <property type="entry name" value="TAT"/>
    <property type="match status" value="1"/>
</dbReference>
<protein>
    <submittedName>
        <fullName evidence="4">Extracellular solute-binding protein</fullName>
    </submittedName>
</protein>
<sequence>MTTASMRRRLLPLGALLGAGALALTACGPADGGSSAGGDDKTFTYLGQTENTTIVKTLETLGGDQCAAEEKAAPLTTDSIAGTQWDQKLQLLAGQGALSDMSMAAGTPSLMQQFIDAGQVQDLSKALDDLGVADKILPAAESTIKALYGGDTLYALPTELNIEGFWYNKQLLADNGIEAPTTWGDLVDAAATLDAAGVQPFAAAGKDGWPVTRLVGDYIVRDLGPDALKKVADGDAKLTDPEYVAAADAVAELGKAGYFGDAVGSVDYNAAMNQFLTGGAAFFYMGSWALANFNDAEQNQIGVDNVGFAQFPDVEGGAGSIDQVPANVGIPVMLSTNGYTDTTADWLKCIAENYGDTVLADSGVVSGFALENPPADLPETTQTVQDVIANAPSSVLWFEALFTSKGTTVSQTNGGGLGNGTLTGAEFMDLVQSANDQG</sequence>
<feature type="signal peptide" evidence="3">
    <location>
        <begin position="1"/>
        <end position="26"/>
    </location>
</feature>
<dbReference type="RefSeq" id="WP_246200545.1">
    <property type="nucleotide sequence ID" value="NZ_BAAAMK010000004.1"/>
</dbReference>
<dbReference type="InterPro" id="IPR050490">
    <property type="entry name" value="Bact_solute-bd_prot1"/>
</dbReference>
<feature type="chain" id="PRO_5045393509" evidence="3">
    <location>
        <begin position="27"/>
        <end position="438"/>
    </location>
</feature>
<dbReference type="PANTHER" id="PTHR43649:SF29">
    <property type="entry name" value="OSMOPROTECTIVE COMPOUNDS-BINDING PROTEIN GGTB"/>
    <property type="match status" value="1"/>
</dbReference>
<keyword evidence="3" id="KW-0732">Signal</keyword>
<name>A0ABN2QTY7_9MICO</name>
<dbReference type="InterPro" id="IPR006311">
    <property type="entry name" value="TAT_signal"/>
</dbReference>
<gene>
    <name evidence="4" type="ORF">GCM10009717_25610</name>
</gene>
<dbReference type="SUPFAM" id="SSF53850">
    <property type="entry name" value="Periplasmic binding protein-like II"/>
    <property type="match status" value="1"/>
</dbReference>
<dbReference type="EMBL" id="BAAAMK010000004">
    <property type="protein sequence ID" value="GAA1958029.1"/>
    <property type="molecule type" value="Genomic_DNA"/>
</dbReference>
<evidence type="ECO:0000256" key="3">
    <source>
        <dbReference type="SAM" id="SignalP"/>
    </source>
</evidence>
<evidence type="ECO:0000313" key="5">
    <source>
        <dbReference type="Proteomes" id="UP001499954"/>
    </source>
</evidence>
<evidence type="ECO:0000313" key="4">
    <source>
        <dbReference type="EMBL" id="GAA1958029.1"/>
    </source>
</evidence>
<dbReference type="PROSITE" id="PS51257">
    <property type="entry name" value="PROKAR_LIPOPROTEIN"/>
    <property type="match status" value="1"/>
</dbReference>
<dbReference type="InterPro" id="IPR006059">
    <property type="entry name" value="SBP"/>
</dbReference>
<comment type="caution">
    <text evidence="4">The sequence shown here is derived from an EMBL/GenBank/DDBJ whole genome shotgun (WGS) entry which is preliminary data.</text>
</comment>
<proteinExistence type="inferred from homology"/>
<dbReference type="Gene3D" id="3.40.190.10">
    <property type="entry name" value="Periplasmic binding protein-like II"/>
    <property type="match status" value="2"/>
</dbReference>
<dbReference type="Pfam" id="PF01547">
    <property type="entry name" value="SBP_bac_1"/>
    <property type="match status" value="1"/>
</dbReference>
<evidence type="ECO:0000256" key="1">
    <source>
        <dbReference type="ARBA" id="ARBA00008520"/>
    </source>
</evidence>
<keyword evidence="5" id="KW-1185">Reference proteome</keyword>